<comment type="caution">
    <text evidence="3">The sequence shown here is derived from an EMBL/GenBank/DDBJ whole genome shotgun (WGS) entry which is preliminary data.</text>
</comment>
<reference evidence="3 4" key="1">
    <citation type="submission" date="2016-07" db="EMBL/GenBank/DDBJ databases">
        <title>Pervasive Adenine N6-methylation of Active Genes in Fungi.</title>
        <authorList>
            <consortium name="DOE Joint Genome Institute"/>
            <person name="Mondo S.J."/>
            <person name="Dannebaum R.O."/>
            <person name="Kuo R.C."/>
            <person name="Labutti K."/>
            <person name="Haridas S."/>
            <person name="Kuo A."/>
            <person name="Salamov A."/>
            <person name="Ahrendt S.R."/>
            <person name="Lipzen A."/>
            <person name="Sullivan W."/>
            <person name="Andreopoulos W.B."/>
            <person name="Clum A."/>
            <person name="Lindquist E."/>
            <person name="Daum C."/>
            <person name="Ramamoorthy G.K."/>
            <person name="Gryganskyi A."/>
            <person name="Culley D."/>
            <person name="Magnuson J.K."/>
            <person name="James T.Y."/>
            <person name="O'Malley M.A."/>
            <person name="Stajich J.E."/>
            <person name="Spatafora J.W."/>
            <person name="Visel A."/>
            <person name="Grigoriev I.V."/>
        </authorList>
    </citation>
    <scope>NUCLEOTIDE SEQUENCE [LARGE SCALE GENOMIC DNA]</scope>
    <source>
        <strain evidence="3 4">CBS 931.73</strain>
    </source>
</reference>
<name>A0A1Y1Z4W2_9FUNG</name>
<evidence type="ECO:0000256" key="1">
    <source>
        <dbReference type="SAM" id="MobiDB-lite"/>
    </source>
</evidence>
<dbReference type="Gene3D" id="1.20.58.120">
    <property type="entry name" value="BAG domain"/>
    <property type="match status" value="1"/>
</dbReference>
<dbReference type="EMBL" id="MCFE01000026">
    <property type="protein sequence ID" value="ORY05311.1"/>
    <property type="molecule type" value="Genomic_DNA"/>
</dbReference>
<keyword evidence="4" id="KW-1185">Reference proteome</keyword>
<dbReference type="InterPro" id="IPR003103">
    <property type="entry name" value="BAG_domain"/>
</dbReference>
<sequence length="311" mass="36509">MFSPLYSPFDPFVQYPAQRRVRPSAIPSAYYQRAHPEEFFTPQYRVARPKTYGQQTPQRYYPENYYTPVSRNMSSNNRTGYDSSQTTTSSESSDSEQDDWNLLRSMLPDSLPANRQYGASHNKSHNNLKPRQGHRASNKSHRHPSQQLLEAQRQQEAIQRFQRNRAAKIIQRQWRQHHERQRDEASKKIAEFIRSRIEIRQARQILQCLRTLHSFEDELNLLHERQGSRVFKHPLKFAPDSTPDSIKILPVKENQSYLGYEDALLKLLIRIDGVDSMGSGLVRTTRKSLVNKTQQFLDALDEYKKAQYSQI</sequence>
<dbReference type="AlphaFoldDB" id="A0A1Y1Z4W2"/>
<feature type="compositionally biased region" description="Polar residues" evidence="1">
    <location>
        <begin position="67"/>
        <end position="81"/>
    </location>
</feature>
<feature type="non-terminal residue" evidence="3">
    <location>
        <position position="1"/>
    </location>
</feature>
<feature type="region of interest" description="Disordered" evidence="1">
    <location>
        <begin position="47"/>
        <end position="98"/>
    </location>
</feature>
<gene>
    <name evidence="3" type="ORF">K493DRAFT_310995</name>
</gene>
<proteinExistence type="predicted"/>
<dbReference type="InParanoid" id="A0A1Y1Z4W2"/>
<organism evidence="3 4">
    <name type="scientific">Basidiobolus meristosporus CBS 931.73</name>
    <dbReference type="NCBI Taxonomy" id="1314790"/>
    <lineage>
        <taxon>Eukaryota</taxon>
        <taxon>Fungi</taxon>
        <taxon>Fungi incertae sedis</taxon>
        <taxon>Zoopagomycota</taxon>
        <taxon>Entomophthoromycotina</taxon>
        <taxon>Basidiobolomycetes</taxon>
        <taxon>Basidiobolales</taxon>
        <taxon>Basidiobolaceae</taxon>
        <taxon>Basidiobolus</taxon>
    </lineage>
</organism>
<accession>A0A1Y1Z4W2</accession>
<dbReference type="STRING" id="1314790.A0A1Y1Z4W2"/>
<evidence type="ECO:0000313" key="3">
    <source>
        <dbReference type="EMBL" id="ORY05311.1"/>
    </source>
</evidence>
<dbReference type="PROSITE" id="PS51035">
    <property type="entry name" value="BAG"/>
    <property type="match status" value="1"/>
</dbReference>
<feature type="compositionally biased region" description="Low complexity" evidence="1">
    <location>
        <begin position="82"/>
        <end position="92"/>
    </location>
</feature>
<dbReference type="OrthoDB" id="333905at2759"/>
<evidence type="ECO:0000313" key="4">
    <source>
        <dbReference type="Proteomes" id="UP000193498"/>
    </source>
</evidence>
<protein>
    <recommendedName>
        <fullName evidence="2">BAG domain-containing protein</fullName>
    </recommendedName>
</protein>
<feature type="non-terminal residue" evidence="3">
    <location>
        <position position="311"/>
    </location>
</feature>
<feature type="region of interest" description="Disordered" evidence="1">
    <location>
        <begin position="110"/>
        <end position="160"/>
    </location>
</feature>
<dbReference type="SUPFAM" id="SSF63491">
    <property type="entry name" value="BAG domain"/>
    <property type="match status" value="1"/>
</dbReference>
<dbReference type="GO" id="GO:0051087">
    <property type="term" value="F:protein-folding chaperone binding"/>
    <property type="evidence" value="ECO:0007669"/>
    <property type="project" value="InterPro"/>
</dbReference>
<feature type="compositionally biased region" description="Low complexity" evidence="1">
    <location>
        <begin position="146"/>
        <end position="160"/>
    </location>
</feature>
<feature type="domain" description="BAG" evidence="2">
    <location>
        <begin position="264"/>
        <end position="304"/>
    </location>
</feature>
<feature type="compositionally biased region" description="Basic residues" evidence="1">
    <location>
        <begin position="122"/>
        <end position="144"/>
    </location>
</feature>
<dbReference type="Pfam" id="PF02179">
    <property type="entry name" value="BAG"/>
    <property type="match status" value="1"/>
</dbReference>
<evidence type="ECO:0000259" key="2">
    <source>
        <dbReference type="PROSITE" id="PS51035"/>
    </source>
</evidence>
<dbReference type="InterPro" id="IPR036533">
    <property type="entry name" value="BAG_dom_sf"/>
</dbReference>
<dbReference type="Proteomes" id="UP000193498">
    <property type="component" value="Unassembled WGS sequence"/>
</dbReference>